<sequence length="221" mass="26145">MFENDDINAIYHYTSSEDLRYVRYYGPHPSEPISIVVVKNSSMSSPAPYLCNDPSQFIRRMKREACLFRRRHYIDVEIREFQMDKNKGSDFRPKLLSNAIVYIESEERDLRDNLPFIIDNMHPKSMLCICCVKSGRSSKSPVAILRGLLLKVGNFGAFERGKVKSDWHLFFIRRRANRYVNINKIFHRIFIIRLEMEIPPDIIDLNPEFYDKVNDLIMDKE</sequence>
<proteinExistence type="predicted"/>
<keyword evidence="2" id="KW-1185">Reference proteome</keyword>
<dbReference type="Proteomes" id="UP000278807">
    <property type="component" value="Unassembled WGS sequence"/>
</dbReference>
<name>A0A0R3TG64_RODNA</name>
<evidence type="ECO:0000313" key="1">
    <source>
        <dbReference type="EMBL" id="VDO01910.1"/>
    </source>
</evidence>
<accession>A0A0R3TG64</accession>
<protein>
    <submittedName>
        <fullName evidence="3">Nuclear shuttle protein</fullName>
    </submittedName>
</protein>
<dbReference type="WBParaSite" id="HNAJ_0000605501-mRNA-1">
    <property type="protein sequence ID" value="HNAJ_0000605501-mRNA-1"/>
    <property type="gene ID" value="HNAJ_0000605501"/>
</dbReference>
<reference evidence="1 2" key="2">
    <citation type="submission" date="2018-11" db="EMBL/GenBank/DDBJ databases">
        <authorList>
            <consortium name="Pathogen Informatics"/>
        </authorList>
    </citation>
    <scope>NUCLEOTIDE SEQUENCE [LARGE SCALE GENOMIC DNA]</scope>
</reference>
<dbReference type="AlphaFoldDB" id="A0A0R3TG64"/>
<reference evidence="3" key="1">
    <citation type="submission" date="2017-02" db="UniProtKB">
        <authorList>
            <consortium name="WormBaseParasite"/>
        </authorList>
    </citation>
    <scope>IDENTIFICATION</scope>
</reference>
<organism evidence="3">
    <name type="scientific">Rodentolepis nana</name>
    <name type="common">Dwarf tapeworm</name>
    <name type="synonym">Hymenolepis nana</name>
    <dbReference type="NCBI Taxonomy" id="102285"/>
    <lineage>
        <taxon>Eukaryota</taxon>
        <taxon>Metazoa</taxon>
        <taxon>Spiralia</taxon>
        <taxon>Lophotrochozoa</taxon>
        <taxon>Platyhelminthes</taxon>
        <taxon>Cestoda</taxon>
        <taxon>Eucestoda</taxon>
        <taxon>Cyclophyllidea</taxon>
        <taxon>Hymenolepididae</taxon>
        <taxon>Rodentolepis</taxon>
    </lineage>
</organism>
<evidence type="ECO:0000313" key="3">
    <source>
        <dbReference type="WBParaSite" id="HNAJ_0000605501-mRNA-1"/>
    </source>
</evidence>
<dbReference type="EMBL" id="UZAE01005936">
    <property type="protein sequence ID" value="VDO01910.1"/>
    <property type="molecule type" value="Genomic_DNA"/>
</dbReference>
<gene>
    <name evidence="1" type="ORF">HNAJ_LOCUS6050</name>
</gene>
<evidence type="ECO:0000313" key="2">
    <source>
        <dbReference type="Proteomes" id="UP000278807"/>
    </source>
</evidence>